<dbReference type="OrthoDB" id="45136at2"/>
<evidence type="ECO:0000256" key="1">
    <source>
        <dbReference type="ARBA" id="ARBA00004141"/>
    </source>
</evidence>
<protein>
    <submittedName>
        <fullName evidence="7">Alkenylglycerophosphocholine/alkenylglycerophosphoethanolamine hydrolase</fullName>
    </submittedName>
</protein>
<keyword evidence="4 6" id="KW-1133">Transmembrane helix</keyword>
<dbReference type="InterPro" id="IPR012506">
    <property type="entry name" value="TMEM86B-like"/>
</dbReference>
<evidence type="ECO:0000313" key="7">
    <source>
        <dbReference type="EMBL" id="SHN58616.1"/>
    </source>
</evidence>
<feature type="transmembrane region" description="Helical" evidence="6">
    <location>
        <begin position="80"/>
        <end position="99"/>
    </location>
</feature>
<dbReference type="RefSeq" id="WP_072758918.1">
    <property type="nucleotide sequence ID" value="NZ_FRDJ01000004.1"/>
</dbReference>
<dbReference type="PANTHER" id="PTHR31885">
    <property type="entry name" value="GH04784P"/>
    <property type="match status" value="1"/>
</dbReference>
<sequence>MVLIIISIVFGVITTALKSNRKIDKRSLSILTKVLTTFCVFIAVVSWSVKNGNYSGWRLLLSLGILFGVLGDFFMEFEKFFLYGMLSFLVGHVFYIFSFRSNGGFPNALILTFVLCIGIAYYFFIQNKLGKDKIPVLVYVLAISTMLAFSSNMSLLTFLGALLFFVSDAILAYDKYVKSVPLRDFLILSTYFSGQILIGISAMLR</sequence>
<dbReference type="GO" id="GO:0016020">
    <property type="term" value="C:membrane"/>
    <property type="evidence" value="ECO:0007669"/>
    <property type="project" value="UniProtKB-SubCell"/>
</dbReference>
<gene>
    <name evidence="7" type="ORF">SAMN02745226_00950</name>
</gene>
<evidence type="ECO:0000256" key="3">
    <source>
        <dbReference type="ARBA" id="ARBA00022692"/>
    </source>
</evidence>
<evidence type="ECO:0000256" key="2">
    <source>
        <dbReference type="ARBA" id="ARBA00007375"/>
    </source>
</evidence>
<reference evidence="8" key="1">
    <citation type="submission" date="2016-12" db="EMBL/GenBank/DDBJ databases">
        <authorList>
            <person name="Varghese N."/>
            <person name="Submissions S."/>
        </authorList>
    </citation>
    <scope>NUCLEOTIDE SEQUENCE [LARGE SCALE GENOMIC DNA]</scope>
    <source>
        <strain evidence="8">DSM 13020</strain>
    </source>
</reference>
<evidence type="ECO:0000256" key="5">
    <source>
        <dbReference type="ARBA" id="ARBA00023136"/>
    </source>
</evidence>
<feature type="transmembrane region" description="Helical" evidence="6">
    <location>
        <begin position="28"/>
        <end position="49"/>
    </location>
</feature>
<dbReference type="Proteomes" id="UP000184207">
    <property type="component" value="Unassembled WGS sequence"/>
</dbReference>
<dbReference type="AlphaFoldDB" id="A0A1M7SJH1"/>
<dbReference type="Pfam" id="PF07947">
    <property type="entry name" value="YhhN"/>
    <property type="match status" value="1"/>
</dbReference>
<feature type="transmembrane region" description="Helical" evidence="6">
    <location>
        <begin position="105"/>
        <end position="124"/>
    </location>
</feature>
<comment type="similarity">
    <text evidence="2">Belongs to the TMEM86 family.</text>
</comment>
<proteinExistence type="inferred from homology"/>
<feature type="transmembrane region" description="Helical" evidence="6">
    <location>
        <begin position="136"/>
        <end position="165"/>
    </location>
</feature>
<dbReference type="EMBL" id="FRDJ01000004">
    <property type="protein sequence ID" value="SHN58616.1"/>
    <property type="molecule type" value="Genomic_DNA"/>
</dbReference>
<dbReference type="GO" id="GO:0016787">
    <property type="term" value="F:hydrolase activity"/>
    <property type="evidence" value="ECO:0007669"/>
    <property type="project" value="UniProtKB-KW"/>
</dbReference>
<feature type="transmembrane region" description="Helical" evidence="6">
    <location>
        <begin position="185"/>
        <end position="204"/>
    </location>
</feature>
<dbReference type="STRING" id="1121883.SAMN02745226_00950"/>
<feature type="transmembrane region" description="Helical" evidence="6">
    <location>
        <begin position="55"/>
        <end position="73"/>
    </location>
</feature>
<organism evidence="7 8">
    <name type="scientific">Fervidobacterium gondwanense DSM 13020</name>
    <dbReference type="NCBI Taxonomy" id="1121883"/>
    <lineage>
        <taxon>Bacteria</taxon>
        <taxon>Thermotogati</taxon>
        <taxon>Thermotogota</taxon>
        <taxon>Thermotogae</taxon>
        <taxon>Thermotogales</taxon>
        <taxon>Fervidobacteriaceae</taxon>
        <taxon>Fervidobacterium</taxon>
    </lineage>
</organism>
<keyword evidence="3 6" id="KW-0812">Transmembrane</keyword>
<keyword evidence="7" id="KW-0378">Hydrolase</keyword>
<accession>A0A1M7SJH1</accession>
<evidence type="ECO:0000256" key="4">
    <source>
        <dbReference type="ARBA" id="ARBA00022989"/>
    </source>
</evidence>
<name>A0A1M7SJH1_FERGO</name>
<evidence type="ECO:0000313" key="8">
    <source>
        <dbReference type="Proteomes" id="UP000184207"/>
    </source>
</evidence>
<keyword evidence="8" id="KW-1185">Reference proteome</keyword>
<comment type="subcellular location">
    <subcellularLocation>
        <location evidence="1">Membrane</location>
        <topology evidence="1">Multi-pass membrane protein</topology>
    </subcellularLocation>
</comment>
<dbReference type="PANTHER" id="PTHR31885:SF6">
    <property type="entry name" value="GH04784P"/>
    <property type="match status" value="1"/>
</dbReference>
<evidence type="ECO:0000256" key="6">
    <source>
        <dbReference type="SAM" id="Phobius"/>
    </source>
</evidence>
<keyword evidence="5 6" id="KW-0472">Membrane</keyword>